<dbReference type="InterPro" id="IPR038377">
    <property type="entry name" value="Na/Glc_symporter_sf"/>
</dbReference>
<protein>
    <submittedName>
        <fullName evidence="8">Sodium/glucose cotransporter 2</fullName>
    </submittedName>
</protein>
<sequence length="543" mass="60101">MNQSTNFITDGPSWVNGLSWADILIIVLYFVFIVYLGVKYSKSKDEKSYFLAGRGITWPVIGFSLFAASISSSTLIGQAGDAYSTGIAVFNYNLISVLVMVFFAWFILPFYIKSKIFTIPEFLEKRFNAASRYYFSAITIVVNIFLDAAGSLYAAAMVMKLVFPETSILTLSIVFAVVVAAYTIPGGLSAAIRVDLMQGIFLLVGSIVLTFYATYNGGAEYVRHLMTDGDVLMKLVRSNTDSSVPWLGMIVGIPILGMFFWGNNQQLVQRVLTAKSIDEGRKGVLLVGFLTMLTLFLIIIPGVMAIKLFPGLPKPDMVYPHLIMNLLPNILIGFMIAAMVAALTSSLSGLLNSVATLFTMDFYTKMKPNSSSKSKVRVGKLASIIVLIIAVMWAPQIGKQFGTLLKYYQEMLSMMAPPIVAAFMLGIFWKRTNATGAFTGLIAGILLGAANIVSVIYRGQSLFGSMHFLLTVPFYFVWSGLVMVVVSLATKKPPLEKTEQLTFNMEEFKQETLRLKSVPKLKSYRFWSYLLVGFSVLILIIFW</sequence>
<feature type="transmembrane region" description="Helical" evidence="7">
    <location>
        <begin position="243"/>
        <end position="262"/>
    </location>
</feature>
<keyword evidence="3 7" id="KW-0812">Transmembrane</keyword>
<dbReference type="NCBIfam" id="TIGR00813">
    <property type="entry name" value="sss"/>
    <property type="match status" value="1"/>
</dbReference>
<evidence type="ECO:0000256" key="1">
    <source>
        <dbReference type="ARBA" id="ARBA00004141"/>
    </source>
</evidence>
<organism evidence="8 9">
    <name type="scientific">Yeosuana aromativorans</name>
    <dbReference type="NCBI Taxonomy" id="288019"/>
    <lineage>
        <taxon>Bacteria</taxon>
        <taxon>Pseudomonadati</taxon>
        <taxon>Bacteroidota</taxon>
        <taxon>Flavobacteriia</taxon>
        <taxon>Flavobacteriales</taxon>
        <taxon>Flavobacteriaceae</taxon>
        <taxon>Yeosuana</taxon>
    </lineage>
</organism>
<dbReference type="EMBL" id="BMNR01000004">
    <property type="protein sequence ID" value="GGK27439.1"/>
    <property type="molecule type" value="Genomic_DNA"/>
</dbReference>
<feature type="transmembrane region" description="Helical" evidence="7">
    <location>
        <begin position="20"/>
        <end position="38"/>
    </location>
</feature>
<dbReference type="AlphaFoldDB" id="A0A8J3BJS6"/>
<evidence type="ECO:0000313" key="8">
    <source>
        <dbReference type="EMBL" id="GGK27439.1"/>
    </source>
</evidence>
<dbReference type="CDD" id="cd10329">
    <property type="entry name" value="SLC5sbd_SGLT1-like"/>
    <property type="match status" value="1"/>
</dbReference>
<reference evidence="8" key="2">
    <citation type="submission" date="2020-09" db="EMBL/GenBank/DDBJ databases">
        <authorList>
            <person name="Sun Q."/>
            <person name="Ohkuma M."/>
        </authorList>
    </citation>
    <scope>NUCLEOTIDE SEQUENCE</scope>
    <source>
        <strain evidence="8">JCM 12862</strain>
    </source>
</reference>
<keyword evidence="9" id="KW-1185">Reference proteome</keyword>
<accession>A0A8J3BJS6</accession>
<comment type="subcellular location">
    <subcellularLocation>
        <location evidence="1">Membrane</location>
        <topology evidence="1">Multi-pass membrane protein</topology>
    </subcellularLocation>
</comment>
<comment type="caution">
    <text evidence="8">The sequence shown here is derived from an EMBL/GenBank/DDBJ whole genome shotgun (WGS) entry which is preliminary data.</text>
</comment>
<dbReference type="Pfam" id="PF00474">
    <property type="entry name" value="SSF"/>
    <property type="match status" value="1"/>
</dbReference>
<dbReference type="GO" id="GO:0005886">
    <property type="term" value="C:plasma membrane"/>
    <property type="evidence" value="ECO:0007669"/>
    <property type="project" value="TreeGrafter"/>
</dbReference>
<dbReference type="PANTHER" id="PTHR11819">
    <property type="entry name" value="SOLUTE CARRIER FAMILY 5"/>
    <property type="match status" value="1"/>
</dbReference>
<keyword evidence="4 7" id="KW-1133">Transmembrane helix</keyword>
<dbReference type="InterPro" id="IPR001734">
    <property type="entry name" value="Na/solute_symporter"/>
</dbReference>
<feature type="transmembrane region" description="Helical" evidence="7">
    <location>
        <begin position="133"/>
        <end position="155"/>
    </location>
</feature>
<proteinExistence type="inferred from homology"/>
<comment type="similarity">
    <text evidence="2 6">Belongs to the sodium:solute symporter (SSF) (TC 2.A.21) family.</text>
</comment>
<feature type="transmembrane region" description="Helical" evidence="7">
    <location>
        <begin position="378"/>
        <end position="395"/>
    </location>
</feature>
<dbReference type="RefSeq" id="WP_188653012.1">
    <property type="nucleotide sequence ID" value="NZ_BMNR01000004.1"/>
</dbReference>
<feature type="transmembrane region" description="Helical" evidence="7">
    <location>
        <begin position="468"/>
        <end position="489"/>
    </location>
</feature>
<evidence type="ECO:0000256" key="5">
    <source>
        <dbReference type="ARBA" id="ARBA00023136"/>
    </source>
</evidence>
<reference evidence="8" key="1">
    <citation type="journal article" date="2014" name="Int. J. Syst. Evol. Microbiol.">
        <title>Complete genome sequence of Corynebacterium casei LMG S-19264T (=DSM 44701T), isolated from a smear-ripened cheese.</title>
        <authorList>
            <consortium name="US DOE Joint Genome Institute (JGI-PGF)"/>
            <person name="Walter F."/>
            <person name="Albersmeier A."/>
            <person name="Kalinowski J."/>
            <person name="Ruckert C."/>
        </authorList>
    </citation>
    <scope>NUCLEOTIDE SEQUENCE</scope>
    <source>
        <strain evidence="8">JCM 12862</strain>
    </source>
</reference>
<feature type="transmembrane region" description="Helical" evidence="7">
    <location>
        <begin position="436"/>
        <end position="456"/>
    </location>
</feature>
<evidence type="ECO:0000256" key="3">
    <source>
        <dbReference type="ARBA" id="ARBA00022692"/>
    </source>
</evidence>
<feature type="transmembrane region" description="Helical" evidence="7">
    <location>
        <begin position="50"/>
        <end position="70"/>
    </location>
</feature>
<feature type="transmembrane region" description="Helical" evidence="7">
    <location>
        <begin position="283"/>
        <end position="310"/>
    </location>
</feature>
<dbReference type="Proteomes" id="UP000612329">
    <property type="component" value="Unassembled WGS sequence"/>
</dbReference>
<feature type="transmembrane region" description="Helical" evidence="7">
    <location>
        <begin position="407"/>
        <end position="429"/>
    </location>
</feature>
<keyword evidence="5 7" id="KW-0472">Membrane</keyword>
<dbReference type="InterPro" id="IPR018212">
    <property type="entry name" value="Na/solute_symporter_CS"/>
</dbReference>
<dbReference type="Gene3D" id="1.20.1730.10">
    <property type="entry name" value="Sodium/glucose cotransporter"/>
    <property type="match status" value="1"/>
</dbReference>
<dbReference type="GO" id="GO:0005412">
    <property type="term" value="F:D-glucose:sodium symporter activity"/>
    <property type="evidence" value="ECO:0007669"/>
    <property type="project" value="TreeGrafter"/>
</dbReference>
<dbReference type="PROSITE" id="PS50283">
    <property type="entry name" value="NA_SOLUT_SYMP_3"/>
    <property type="match status" value="1"/>
</dbReference>
<feature type="transmembrane region" description="Helical" evidence="7">
    <location>
        <begin position="330"/>
        <end position="358"/>
    </location>
</feature>
<evidence type="ECO:0000256" key="7">
    <source>
        <dbReference type="SAM" id="Phobius"/>
    </source>
</evidence>
<dbReference type="PROSITE" id="PS00457">
    <property type="entry name" value="NA_SOLUT_SYMP_2"/>
    <property type="match status" value="1"/>
</dbReference>
<evidence type="ECO:0000256" key="6">
    <source>
        <dbReference type="RuleBase" id="RU362091"/>
    </source>
</evidence>
<evidence type="ECO:0000256" key="4">
    <source>
        <dbReference type="ARBA" id="ARBA00022989"/>
    </source>
</evidence>
<evidence type="ECO:0000313" key="9">
    <source>
        <dbReference type="Proteomes" id="UP000612329"/>
    </source>
</evidence>
<feature type="transmembrane region" description="Helical" evidence="7">
    <location>
        <begin position="196"/>
        <end position="215"/>
    </location>
</feature>
<name>A0A8J3BJS6_9FLAO</name>
<feature type="transmembrane region" description="Helical" evidence="7">
    <location>
        <begin position="524"/>
        <end position="542"/>
    </location>
</feature>
<gene>
    <name evidence="8" type="ORF">GCM10007962_22100</name>
</gene>
<evidence type="ECO:0000256" key="2">
    <source>
        <dbReference type="ARBA" id="ARBA00006434"/>
    </source>
</evidence>
<feature type="transmembrane region" description="Helical" evidence="7">
    <location>
        <begin position="90"/>
        <end position="112"/>
    </location>
</feature>
<feature type="transmembrane region" description="Helical" evidence="7">
    <location>
        <begin position="167"/>
        <end position="184"/>
    </location>
</feature>
<dbReference type="PANTHER" id="PTHR11819:SF195">
    <property type="entry name" value="SODIUM_GLUCOSE COTRANSPORTER 4"/>
    <property type="match status" value="1"/>
</dbReference>